<dbReference type="Proteomes" id="UP000707731">
    <property type="component" value="Unassembled WGS sequence"/>
</dbReference>
<keyword evidence="3" id="KW-1185">Reference proteome</keyword>
<name>A0ABS0DDB7_9NOCA</name>
<comment type="caution">
    <text evidence="2">The sequence shown here is derived from an EMBL/GenBank/DDBJ whole genome shotgun (WGS) entry which is preliminary data.</text>
</comment>
<sequence>MPVGEEQRAALFAIIDLWAVYRDRSHESMTYSLEQPDPRGFCPDSALVDALREDGLTYCECRIRPPQIRMYLESLPAAPPALNWEWFTWTKDDDWDYDDIQEFVGPLAEECLALDTAVVGVDVDGDGFTLGFIEADRVDALLSLAATAGAKIVVHHASPPTA</sequence>
<protein>
    <recommendedName>
        <fullName evidence="1">DUF6630 domain-containing protein</fullName>
    </recommendedName>
</protein>
<dbReference type="RefSeq" id="WP_195003340.1">
    <property type="nucleotide sequence ID" value="NZ_JADLQN010000003.1"/>
</dbReference>
<evidence type="ECO:0000313" key="2">
    <source>
        <dbReference type="EMBL" id="MBF6356472.1"/>
    </source>
</evidence>
<reference evidence="2 3" key="1">
    <citation type="submission" date="2020-10" db="EMBL/GenBank/DDBJ databases">
        <title>Identification of Nocardia species via Next-generation sequencing and recognition of intraspecies genetic diversity.</title>
        <authorList>
            <person name="Li P."/>
            <person name="Li P."/>
            <person name="Lu B."/>
        </authorList>
    </citation>
    <scope>NUCLEOTIDE SEQUENCE [LARGE SCALE GENOMIC DNA]</scope>
    <source>
        <strain evidence="2 3">BJ06-0143</strain>
    </source>
</reference>
<evidence type="ECO:0000259" key="1">
    <source>
        <dbReference type="Pfam" id="PF20335"/>
    </source>
</evidence>
<proteinExistence type="predicted"/>
<dbReference type="EMBL" id="JADLQN010000003">
    <property type="protein sequence ID" value="MBF6356472.1"/>
    <property type="molecule type" value="Genomic_DNA"/>
</dbReference>
<organism evidence="2 3">
    <name type="scientific">Nocardia higoensis</name>
    <dbReference type="NCBI Taxonomy" id="228599"/>
    <lineage>
        <taxon>Bacteria</taxon>
        <taxon>Bacillati</taxon>
        <taxon>Actinomycetota</taxon>
        <taxon>Actinomycetes</taxon>
        <taxon>Mycobacteriales</taxon>
        <taxon>Nocardiaceae</taxon>
        <taxon>Nocardia</taxon>
    </lineage>
</organism>
<evidence type="ECO:0000313" key="3">
    <source>
        <dbReference type="Proteomes" id="UP000707731"/>
    </source>
</evidence>
<accession>A0ABS0DDB7</accession>
<dbReference type="Pfam" id="PF20335">
    <property type="entry name" value="DUF6630"/>
    <property type="match status" value="1"/>
</dbReference>
<dbReference type="InterPro" id="IPR046582">
    <property type="entry name" value="DUF6630"/>
</dbReference>
<gene>
    <name evidence="2" type="ORF">IU449_18305</name>
</gene>
<feature type="domain" description="DUF6630" evidence="1">
    <location>
        <begin position="38"/>
        <end position="153"/>
    </location>
</feature>